<evidence type="ECO:0000313" key="22">
    <source>
        <dbReference type="EMBL" id="BAU58242.1"/>
    </source>
</evidence>
<dbReference type="AlphaFoldDB" id="A0A110B5H1"/>
<gene>
    <name evidence="22" type="ORF">HH1059_15360</name>
</gene>
<dbReference type="Pfam" id="PF00512">
    <property type="entry name" value="HisKA"/>
    <property type="match status" value="1"/>
</dbReference>
<dbReference type="Pfam" id="PF00072">
    <property type="entry name" value="Response_reg"/>
    <property type="match status" value="2"/>
</dbReference>
<dbReference type="PROSITE" id="PS50894">
    <property type="entry name" value="HPT"/>
    <property type="match status" value="1"/>
</dbReference>
<dbReference type="PANTHER" id="PTHR45339">
    <property type="entry name" value="HYBRID SIGNAL TRANSDUCTION HISTIDINE KINASE J"/>
    <property type="match status" value="1"/>
</dbReference>
<evidence type="ECO:0000259" key="19">
    <source>
        <dbReference type="PROSITE" id="PS50109"/>
    </source>
</evidence>
<evidence type="ECO:0000256" key="3">
    <source>
        <dbReference type="ARBA" id="ARBA00012438"/>
    </source>
</evidence>
<evidence type="ECO:0000256" key="9">
    <source>
        <dbReference type="ARBA" id="ARBA00022777"/>
    </source>
</evidence>
<feature type="modified residue" description="4-aspartylphosphate" evidence="17">
    <location>
        <position position="630"/>
    </location>
</feature>
<evidence type="ECO:0000256" key="13">
    <source>
        <dbReference type="ARBA" id="ARBA00023136"/>
    </source>
</evidence>
<dbReference type="KEGG" id="hhk:HH1059_15360"/>
<evidence type="ECO:0000256" key="7">
    <source>
        <dbReference type="ARBA" id="ARBA00022692"/>
    </source>
</evidence>
<evidence type="ECO:0000256" key="8">
    <source>
        <dbReference type="ARBA" id="ARBA00022741"/>
    </source>
</evidence>
<evidence type="ECO:0000259" key="20">
    <source>
        <dbReference type="PROSITE" id="PS50110"/>
    </source>
</evidence>
<dbReference type="SMART" id="SM00388">
    <property type="entry name" value="HisKA"/>
    <property type="match status" value="1"/>
</dbReference>
<comment type="catalytic activity">
    <reaction evidence="1">
        <text>ATP + protein L-histidine = ADP + protein N-phospho-L-histidine.</text>
        <dbReference type="EC" id="2.7.13.3"/>
    </reaction>
</comment>
<dbReference type="Pfam" id="PF13185">
    <property type="entry name" value="GAF_2"/>
    <property type="match status" value="1"/>
</dbReference>
<protein>
    <recommendedName>
        <fullName evidence="15">Sensory/regulatory protein RpfC</fullName>
        <ecNumber evidence="3">2.7.13.3</ecNumber>
    </recommendedName>
</protein>
<evidence type="ECO:0000313" key="23">
    <source>
        <dbReference type="Proteomes" id="UP000218890"/>
    </source>
</evidence>
<dbReference type="Gene3D" id="1.10.287.130">
    <property type="match status" value="1"/>
</dbReference>
<dbReference type="PROSITE" id="PS50110">
    <property type="entry name" value="RESPONSE_REGULATORY"/>
    <property type="match status" value="2"/>
</dbReference>
<keyword evidence="11" id="KW-1133">Transmembrane helix</keyword>
<dbReference type="EMBL" id="AP017372">
    <property type="protein sequence ID" value="BAU58242.1"/>
    <property type="molecule type" value="Genomic_DNA"/>
</dbReference>
<dbReference type="InterPro" id="IPR036890">
    <property type="entry name" value="HATPase_C_sf"/>
</dbReference>
<evidence type="ECO:0000256" key="1">
    <source>
        <dbReference type="ARBA" id="ARBA00000085"/>
    </source>
</evidence>
<feature type="modified residue" description="Phosphohistidine" evidence="16">
    <location>
        <position position="931"/>
    </location>
</feature>
<feature type="domain" description="Response regulatory" evidence="20">
    <location>
        <begin position="576"/>
        <end position="697"/>
    </location>
</feature>
<comment type="subcellular location">
    <subcellularLocation>
        <location evidence="2">Cell membrane</location>
        <topology evidence="2">Multi-pass membrane protein</topology>
    </subcellularLocation>
</comment>
<dbReference type="InterPro" id="IPR008207">
    <property type="entry name" value="Sig_transdc_His_kin_Hpt_dom"/>
</dbReference>
<dbReference type="InterPro" id="IPR011006">
    <property type="entry name" value="CheY-like_superfamily"/>
</dbReference>
<keyword evidence="23" id="KW-1185">Reference proteome</keyword>
<feature type="domain" description="HPt" evidence="21">
    <location>
        <begin position="892"/>
        <end position="988"/>
    </location>
</feature>
<feature type="domain" description="Response regulatory" evidence="20">
    <location>
        <begin position="732"/>
        <end position="851"/>
    </location>
</feature>
<dbReference type="PRINTS" id="PR00344">
    <property type="entry name" value="BCTRLSENSOR"/>
</dbReference>
<dbReference type="EC" id="2.7.13.3" evidence="3"/>
<dbReference type="FunFam" id="3.30.565.10:FF:000010">
    <property type="entry name" value="Sensor histidine kinase RcsC"/>
    <property type="match status" value="1"/>
</dbReference>
<evidence type="ECO:0000256" key="2">
    <source>
        <dbReference type="ARBA" id="ARBA00004651"/>
    </source>
</evidence>
<feature type="domain" description="Histidine kinase" evidence="19">
    <location>
        <begin position="335"/>
        <end position="556"/>
    </location>
</feature>
<dbReference type="Proteomes" id="UP000218890">
    <property type="component" value="Chromosome"/>
</dbReference>
<evidence type="ECO:0000259" key="21">
    <source>
        <dbReference type="PROSITE" id="PS50894"/>
    </source>
</evidence>
<dbReference type="PROSITE" id="PS50109">
    <property type="entry name" value="HIS_KIN"/>
    <property type="match status" value="1"/>
</dbReference>
<dbReference type="Gene3D" id="3.40.50.2300">
    <property type="match status" value="2"/>
</dbReference>
<dbReference type="SUPFAM" id="SSF55781">
    <property type="entry name" value="GAF domain-like"/>
    <property type="match status" value="1"/>
</dbReference>
<keyword evidence="9 22" id="KW-0418">Kinase</keyword>
<organism evidence="22 23">
    <name type="scientific">Halorhodospira halochloris</name>
    <name type="common">Ectothiorhodospira halochloris</name>
    <dbReference type="NCBI Taxonomy" id="1052"/>
    <lineage>
        <taxon>Bacteria</taxon>
        <taxon>Pseudomonadati</taxon>
        <taxon>Pseudomonadota</taxon>
        <taxon>Gammaproteobacteria</taxon>
        <taxon>Chromatiales</taxon>
        <taxon>Ectothiorhodospiraceae</taxon>
        <taxon>Halorhodospira</taxon>
    </lineage>
</organism>
<dbReference type="SUPFAM" id="SSF52172">
    <property type="entry name" value="CheY-like"/>
    <property type="match status" value="2"/>
</dbReference>
<dbReference type="RefSeq" id="WP_200232661.1">
    <property type="nucleotide sequence ID" value="NZ_NRRM01000006.1"/>
</dbReference>
<evidence type="ECO:0000256" key="4">
    <source>
        <dbReference type="ARBA" id="ARBA00022475"/>
    </source>
</evidence>
<dbReference type="Pfam" id="PF01627">
    <property type="entry name" value="Hpt"/>
    <property type="match status" value="1"/>
</dbReference>
<comment type="subunit">
    <text evidence="14">At low DSF concentrations, interacts with RpfF.</text>
</comment>
<dbReference type="SUPFAM" id="SSF47384">
    <property type="entry name" value="Homodimeric domain of signal transducing histidine kinase"/>
    <property type="match status" value="1"/>
</dbReference>
<dbReference type="InterPro" id="IPR029016">
    <property type="entry name" value="GAF-like_dom_sf"/>
</dbReference>
<dbReference type="InterPro" id="IPR036641">
    <property type="entry name" value="HPT_dom_sf"/>
</dbReference>
<evidence type="ECO:0000256" key="14">
    <source>
        <dbReference type="ARBA" id="ARBA00064003"/>
    </source>
</evidence>
<dbReference type="Gene3D" id="3.30.450.40">
    <property type="match status" value="1"/>
</dbReference>
<evidence type="ECO:0000256" key="6">
    <source>
        <dbReference type="ARBA" id="ARBA00022679"/>
    </source>
</evidence>
<dbReference type="InterPro" id="IPR036097">
    <property type="entry name" value="HisK_dim/P_sf"/>
</dbReference>
<evidence type="ECO:0000256" key="15">
    <source>
        <dbReference type="ARBA" id="ARBA00068150"/>
    </source>
</evidence>
<sequence length="988" mass="108697">MPLLLAYTGRSPIPEEGILASHGYEIEYADSQHGLFTRLGEEPVVTLVLAEREVLGDDGQLAHFLNFFASSFSQSLVLVVNDQSAQTTFLASRAGKVGHSACSWLVRPSPKSVVLSVVDASRQLAQARLELAEKQRRMSYDARVNRAVGEIATELTRIDCTVPKIANVVYEHLLQITDSPHGFVSSIDPVSWENVIHTFSSMSESGECGIAQANVVFPRGDDGYEHLWGYCLNTLQAFYTNDPTTHPAWGDTLPKAHVPLRRFLSAPALYDGRLYGQVAVANADRDYTYDDLKGVLALADLLAIAIHRNRSEEQLLEARKEAEQANAAKSDFLANMSHEIRTPMNGVIGMAGLLLDTDLSDEQRSFVNSIHSSGETLLALINDILDFSKIEAGRLELEQIDFDLDYLLEDFSLPMALRAQEKGLELICFPEGDLPGLVQGDPGRLRQILSNLVGNAIKFTEQGEVVVRTSLVSEDNDGALVRFSVQDTGPGIASDKQQLLFKKFTQIDKSISRKFGGTGLGLAISKQLAEMMGGEIGVNSSPGQGAEFWFTAKLVRQVVAHEQRAGQLPPDLQRSNVLIVDDNATNREILSRQLAQWGAHPQAVVDGKEGLAAMSRASQEGRPFDLAIVDMQMPEMDGMQMGMEVAKEPSLQKTPLVMLTSVGQPGDVRRMEELGFAAYMNKPIRKTELYETLCAVLSEDKTDDHATRSIITRHVARERLRNSHGGENLAGRVLVVEDNQVNQQVASALLEKMGLEVDVAADGVVALQRLRHQVYELVLMDCEMPNMDGFEATLAIRIGGAGQKNRKIPIIAMTARAMKGDQDRCLQVGMDEYLSKPIQPEVLQRVLKRYLPSDKAFERQQAGDSTNSNNSGLTEDFSVFGESELLERVGGDRRLMASLLDQARQSLVDLCKDLGSALQQRDIGQVALHAHTLKGLADNMAAYKVRDNAAQIERLAKSDEREDDDLLCAVEGVRSAVEEFCQCVNQRL</sequence>
<dbReference type="PANTHER" id="PTHR45339:SF1">
    <property type="entry name" value="HYBRID SIGNAL TRANSDUCTION HISTIDINE KINASE J"/>
    <property type="match status" value="1"/>
</dbReference>
<keyword evidence="10" id="KW-0067">ATP-binding</keyword>
<keyword evidence="18" id="KW-0175">Coiled coil</keyword>
<dbReference type="Gene3D" id="3.30.565.10">
    <property type="entry name" value="Histidine kinase-like ATPase, C-terminal domain"/>
    <property type="match status" value="1"/>
</dbReference>
<proteinExistence type="predicted"/>
<name>A0A110B5H1_HALHR</name>
<dbReference type="InterPro" id="IPR003018">
    <property type="entry name" value="GAF"/>
</dbReference>
<keyword evidence="6" id="KW-0808">Transferase</keyword>
<dbReference type="CDD" id="cd00082">
    <property type="entry name" value="HisKA"/>
    <property type="match status" value="1"/>
</dbReference>
<dbReference type="SMART" id="SM00448">
    <property type="entry name" value="REC"/>
    <property type="match status" value="2"/>
</dbReference>
<dbReference type="GO" id="GO:0005886">
    <property type="term" value="C:plasma membrane"/>
    <property type="evidence" value="ECO:0007669"/>
    <property type="project" value="UniProtKB-SubCell"/>
</dbReference>
<dbReference type="CDD" id="cd17546">
    <property type="entry name" value="REC_hyHK_CKI1_RcsC-like"/>
    <property type="match status" value="2"/>
</dbReference>
<evidence type="ECO:0000256" key="18">
    <source>
        <dbReference type="SAM" id="Coils"/>
    </source>
</evidence>
<dbReference type="FunFam" id="1.10.287.130:FF:000002">
    <property type="entry name" value="Two-component osmosensing histidine kinase"/>
    <property type="match status" value="1"/>
</dbReference>
<reference evidence="22" key="1">
    <citation type="submission" date="2016-02" db="EMBL/GenBank/DDBJ databases">
        <title>Halorhodospira halochloris DSM-1059 complete genome, version 2.</title>
        <authorList>
            <person name="Tsukatani Y."/>
        </authorList>
    </citation>
    <scope>NUCLEOTIDE SEQUENCE</scope>
    <source>
        <strain evidence="22">DSM 1059</strain>
    </source>
</reference>
<keyword evidence="5 17" id="KW-0597">Phosphoprotein</keyword>
<dbReference type="Gene3D" id="1.20.120.160">
    <property type="entry name" value="HPT domain"/>
    <property type="match status" value="1"/>
</dbReference>
<dbReference type="InterPro" id="IPR001789">
    <property type="entry name" value="Sig_transdc_resp-reg_receiver"/>
</dbReference>
<keyword evidence="7" id="KW-0812">Transmembrane</keyword>
<keyword evidence="13" id="KW-0472">Membrane</keyword>
<dbReference type="CDD" id="cd16922">
    <property type="entry name" value="HATPase_EvgS-ArcB-TorS-like"/>
    <property type="match status" value="1"/>
</dbReference>
<evidence type="ECO:0000256" key="16">
    <source>
        <dbReference type="PROSITE-ProRule" id="PRU00110"/>
    </source>
</evidence>
<dbReference type="GO" id="GO:0000155">
    <property type="term" value="F:phosphorelay sensor kinase activity"/>
    <property type="evidence" value="ECO:0007669"/>
    <property type="project" value="InterPro"/>
</dbReference>
<dbReference type="InterPro" id="IPR003661">
    <property type="entry name" value="HisK_dim/P_dom"/>
</dbReference>
<keyword evidence="4" id="KW-1003">Cell membrane</keyword>
<accession>A0A110B5H1</accession>
<dbReference type="SMART" id="SM00065">
    <property type="entry name" value="GAF"/>
    <property type="match status" value="1"/>
</dbReference>
<dbReference type="Pfam" id="PF02518">
    <property type="entry name" value="HATPase_c"/>
    <property type="match status" value="1"/>
</dbReference>
<keyword evidence="8" id="KW-0547">Nucleotide-binding</keyword>
<dbReference type="InterPro" id="IPR005467">
    <property type="entry name" value="His_kinase_dom"/>
</dbReference>
<evidence type="ECO:0000256" key="17">
    <source>
        <dbReference type="PROSITE-ProRule" id="PRU00169"/>
    </source>
</evidence>
<keyword evidence="12" id="KW-0902">Two-component regulatory system</keyword>
<dbReference type="SMART" id="SM00387">
    <property type="entry name" value="HATPase_c"/>
    <property type="match status" value="1"/>
</dbReference>
<evidence type="ECO:0000256" key="12">
    <source>
        <dbReference type="ARBA" id="ARBA00023012"/>
    </source>
</evidence>
<dbReference type="SUPFAM" id="SSF55874">
    <property type="entry name" value="ATPase domain of HSP90 chaperone/DNA topoisomerase II/histidine kinase"/>
    <property type="match status" value="1"/>
</dbReference>
<dbReference type="InterPro" id="IPR003594">
    <property type="entry name" value="HATPase_dom"/>
</dbReference>
<feature type="modified residue" description="4-aspartylphosphate" evidence="17">
    <location>
        <position position="781"/>
    </location>
</feature>
<evidence type="ECO:0000256" key="5">
    <source>
        <dbReference type="ARBA" id="ARBA00022553"/>
    </source>
</evidence>
<dbReference type="InterPro" id="IPR004358">
    <property type="entry name" value="Sig_transdc_His_kin-like_C"/>
</dbReference>
<feature type="coiled-coil region" evidence="18">
    <location>
        <begin position="308"/>
        <end position="335"/>
    </location>
</feature>
<dbReference type="GO" id="GO:0005524">
    <property type="term" value="F:ATP binding"/>
    <property type="evidence" value="ECO:0007669"/>
    <property type="project" value="UniProtKB-KW"/>
</dbReference>
<evidence type="ECO:0000256" key="10">
    <source>
        <dbReference type="ARBA" id="ARBA00022840"/>
    </source>
</evidence>
<dbReference type="SUPFAM" id="SSF47226">
    <property type="entry name" value="Histidine-containing phosphotransfer domain, HPT domain"/>
    <property type="match status" value="1"/>
</dbReference>
<evidence type="ECO:0000256" key="11">
    <source>
        <dbReference type="ARBA" id="ARBA00022989"/>
    </source>
</evidence>